<comment type="similarity">
    <text evidence="1 4">Belongs to the carbohydrate kinase PfkB family.</text>
</comment>
<feature type="transmembrane region" description="Helical" evidence="5">
    <location>
        <begin position="12"/>
        <end position="31"/>
    </location>
</feature>
<dbReference type="GO" id="GO:0006796">
    <property type="term" value="P:phosphate-containing compound metabolic process"/>
    <property type="evidence" value="ECO:0007669"/>
    <property type="project" value="UniProtKB-ARBA"/>
</dbReference>
<dbReference type="GO" id="GO:0016301">
    <property type="term" value="F:kinase activity"/>
    <property type="evidence" value="ECO:0007669"/>
    <property type="project" value="UniProtKB-KW"/>
</dbReference>
<dbReference type="InterPro" id="IPR002173">
    <property type="entry name" value="Carboh/pur_kinase_PfkB_CS"/>
</dbReference>
<dbReference type="InterPro" id="IPR002139">
    <property type="entry name" value="Ribo/fructo_kinase"/>
</dbReference>
<gene>
    <name evidence="7" type="ORF">KFE25_000656</name>
</gene>
<evidence type="ECO:0000259" key="6">
    <source>
        <dbReference type="Pfam" id="PF00294"/>
    </source>
</evidence>
<evidence type="ECO:0000256" key="5">
    <source>
        <dbReference type="SAM" id="Phobius"/>
    </source>
</evidence>
<dbReference type="OrthoDB" id="204058at2759"/>
<keyword evidence="8" id="KW-1185">Reference proteome</keyword>
<proteinExistence type="inferred from homology"/>
<keyword evidence="3 4" id="KW-0418">Kinase</keyword>
<dbReference type="InterPro" id="IPR011611">
    <property type="entry name" value="PfkB_dom"/>
</dbReference>
<keyword evidence="5" id="KW-0472">Membrane</keyword>
<dbReference type="PRINTS" id="PR00990">
    <property type="entry name" value="RIBOKINASE"/>
</dbReference>
<evidence type="ECO:0000313" key="7">
    <source>
        <dbReference type="EMBL" id="KAG8467340.1"/>
    </source>
</evidence>
<keyword evidence="5" id="KW-1133">Transmembrane helix</keyword>
<dbReference type="InterPro" id="IPR029056">
    <property type="entry name" value="Ribokinase-like"/>
</dbReference>
<dbReference type="AlphaFoldDB" id="A0A8J5XSZ2"/>
<evidence type="ECO:0000256" key="2">
    <source>
        <dbReference type="ARBA" id="ARBA00022679"/>
    </source>
</evidence>
<dbReference type="EMBL" id="JAGTXO010000006">
    <property type="protein sequence ID" value="KAG8467340.1"/>
    <property type="molecule type" value="Genomic_DNA"/>
</dbReference>
<dbReference type="SUPFAM" id="SSF53613">
    <property type="entry name" value="Ribokinase-like"/>
    <property type="match status" value="1"/>
</dbReference>
<dbReference type="Pfam" id="PF00294">
    <property type="entry name" value="PfkB"/>
    <property type="match status" value="1"/>
</dbReference>
<dbReference type="Proteomes" id="UP000751190">
    <property type="component" value="Unassembled WGS sequence"/>
</dbReference>
<dbReference type="PANTHER" id="PTHR10584:SF166">
    <property type="entry name" value="RIBOKINASE"/>
    <property type="match status" value="1"/>
</dbReference>
<dbReference type="PROSITE" id="PS00584">
    <property type="entry name" value="PFKB_KINASES_2"/>
    <property type="match status" value="1"/>
</dbReference>
<evidence type="ECO:0000313" key="8">
    <source>
        <dbReference type="Proteomes" id="UP000751190"/>
    </source>
</evidence>
<name>A0A8J5XSZ2_DIALT</name>
<reference evidence="7" key="1">
    <citation type="submission" date="2021-05" db="EMBL/GenBank/DDBJ databases">
        <title>The genome of the haptophyte Pavlova lutheri (Diacronema luteri, Pavlovales) - a model for lipid biosynthesis in eukaryotic algae.</title>
        <authorList>
            <person name="Hulatt C.J."/>
            <person name="Posewitz M.C."/>
        </authorList>
    </citation>
    <scope>NUCLEOTIDE SEQUENCE</scope>
    <source>
        <strain evidence="7">NIVA-4/92</strain>
    </source>
</reference>
<evidence type="ECO:0000256" key="3">
    <source>
        <dbReference type="ARBA" id="ARBA00022777"/>
    </source>
</evidence>
<comment type="caution">
    <text evidence="7">The sequence shown here is derived from an EMBL/GenBank/DDBJ whole genome shotgun (WGS) entry which is preliminary data.</text>
</comment>
<dbReference type="OMA" id="CAMVARD"/>
<dbReference type="Gene3D" id="3.40.1190.20">
    <property type="match status" value="1"/>
</dbReference>
<keyword evidence="2 4" id="KW-0808">Transferase</keyword>
<dbReference type="PANTHER" id="PTHR10584">
    <property type="entry name" value="SUGAR KINASE"/>
    <property type="match status" value="1"/>
</dbReference>
<feature type="domain" description="Carbohydrate kinase PfkB" evidence="6">
    <location>
        <begin position="47"/>
        <end position="340"/>
    </location>
</feature>
<keyword evidence="5" id="KW-0812">Transmembrane</keyword>
<organism evidence="7 8">
    <name type="scientific">Diacronema lutheri</name>
    <name type="common">Unicellular marine alga</name>
    <name type="synonym">Monochrysis lutheri</name>
    <dbReference type="NCBI Taxonomy" id="2081491"/>
    <lineage>
        <taxon>Eukaryota</taxon>
        <taxon>Haptista</taxon>
        <taxon>Haptophyta</taxon>
        <taxon>Pavlovophyceae</taxon>
        <taxon>Pavlovales</taxon>
        <taxon>Pavlovaceae</taxon>
        <taxon>Diacronema</taxon>
    </lineage>
</organism>
<accession>A0A8J5XSZ2</accession>
<protein>
    <recommendedName>
        <fullName evidence="6">Carbohydrate kinase PfkB domain-containing protein</fullName>
    </recommendedName>
</protein>
<sequence>MVEAGHGASRDVALLSAGVALGVAASWWLAAREKRQGRVPRPELKTIHVIGDVYLDMIAKVSKLPAWDGDTLIEMPIETHPGGSALNTAVQIASLINTRWREKKLCNKFERCVLHSLVGDDVYGQLVTERVKETGVELSAPAVGGQGVCICLSGPTDRAFVSYRGTVERLCERDIDRSVLISERTGHVHFAAYYDCTGLQRSMPALMMEARAMGATISLDLLHLVDVLICNQEELTRMTHQPQGDPDSVDAAFQILLQKRCKLIVVTRGKEGAIAVSREERWEQPTMARQVVDTTGAGDAFAAGFLYGWCQAEDVRLGLIFGCACGAAAVGQMGGSHPLPPDEINRCMLGITPTSRFTPAASTFAPGGDSPSQSRAERLRTLARGRAATSDGTPWHGFADAGVGSRALGLGALSERRTPAGSD</sequence>
<evidence type="ECO:0000256" key="1">
    <source>
        <dbReference type="ARBA" id="ARBA00010688"/>
    </source>
</evidence>
<evidence type="ECO:0000256" key="4">
    <source>
        <dbReference type="RuleBase" id="RU003704"/>
    </source>
</evidence>